<dbReference type="Pfam" id="PF13442">
    <property type="entry name" value="Cytochrome_CBB3"/>
    <property type="match status" value="2"/>
</dbReference>
<dbReference type="GO" id="GO:0016491">
    <property type="term" value="F:oxidoreductase activity"/>
    <property type="evidence" value="ECO:0007669"/>
    <property type="project" value="UniProtKB-KW"/>
</dbReference>
<dbReference type="UniPathway" id="UPA00705"/>
<feature type="binding site" description="covalent" evidence="21">
    <location>
        <position position="123"/>
    </location>
    <ligand>
        <name>heme c</name>
        <dbReference type="ChEBI" id="CHEBI:61717"/>
        <label>1</label>
    </ligand>
</feature>
<feature type="domain" description="Cytochrome c" evidence="23">
    <location>
        <begin position="205"/>
        <end position="286"/>
    </location>
</feature>
<dbReference type="PANTHER" id="PTHR33751:SF1">
    <property type="entry name" value="CBB3-TYPE CYTOCHROME C OXIDASE SUBUNIT FIXP"/>
    <property type="match status" value="1"/>
</dbReference>
<dbReference type="NCBIfam" id="TIGR00782">
    <property type="entry name" value="ccoP"/>
    <property type="match status" value="1"/>
</dbReference>
<dbReference type="Gene3D" id="6.10.280.130">
    <property type="match status" value="1"/>
</dbReference>
<dbReference type="GO" id="GO:0006119">
    <property type="term" value="P:oxidative phosphorylation"/>
    <property type="evidence" value="ECO:0007669"/>
    <property type="project" value="UniProtKB-UniPathway"/>
</dbReference>
<evidence type="ECO:0000256" key="17">
    <source>
        <dbReference type="ARBA" id="ARBA00023065"/>
    </source>
</evidence>
<keyword evidence="9 22" id="KW-0812">Transmembrane</keyword>
<keyword evidence="13 19" id="KW-0249">Electron transport</keyword>
<comment type="similarity">
    <text evidence="3 19">Belongs to the CcoP / FixP family.</text>
</comment>
<keyword evidence="14 22" id="KW-1133">Transmembrane helix</keyword>
<dbReference type="Proteomes" id="UP000436822">
    <property type="component" value="Unassembled WGS sequence"/>
</dbReference>
<protein>
    <recommendedName>
        <fullName evidence="19">Cbb3-type cytochrome c oxidase subunit</fullName>
    </recommendedName>
</protein>
<evidence type="ECO:0000256" key="4">
    <source>
        <dbReference type="ARBA" id="ARBA00022448"/>
    </source>
</evidence>
<feature type="domain" description="Cytochrome c" evidence="23">
    <location>
        <begin position="110"/>
        <end position="198"/>
    </location>
</feature>
<dbReference type="GO" id="GO:0020037">
    <property type="term" value="F:heme binding"/>
    <property type="evidence" value="ECO:0007669"/>
    <property type="project" value="InterPro"/>
</dbReference>
<evidence type="ECO:0000313" key="25">
    <source>
        <dbReference type="Proteomes" id="UP000436822"/>
    </source>
</evidence>
<dbReference type="InterPro" id="IPR036909">
    <property type="entry name" value="Cyt_c-like_dom_sf"/>
</dbReference>
<evidence type="ECO:0000256" key="9">
    <source>
        <dbReference type="ARBA" id="ARBA00022692"/>
    </source>
</evidence>
<evidence type="ECO:0000313" key="24">
    <source>
        <dbReference type="EMBL" id="GFE64853.1"/>
    </source>
</evidence>
<dbReference type="GO" id="GO:0005506">
    <property type="term" value="F:iron ion binding"/>
    <property type="evidence" value="ECO:0007669"/>
    <property type="project" value="InterPro"/>
</dbReference>
<dbReference type="SUPFAM" id="SSF46626">
    <property type="entry name" value="Cytochrome c"/>
    <property type="match status" value="2"/>
</dbReference>
<dbReference type="GO" id="GO:0009055">
    <property type="term" value="F:electron transfer activity"/>
    <property type="evidence" value="ECO:0007669"/>
    <property type="project" value="InterPro"/>
</dbReference>
<evidence type="ECO:0000256" key="3">
    <source>
        <dbReference type="ARBA" id="ARBA00006113"/>
    </source>
</evidence>
<evidence type="ECO:0000256" key="7">
    <source>
        <dbReference type="ARBA" id="ARBA00022617"/>
    </source>
</evidence>
<keyword evidence="7 19" id="KW-0349">Heme</keyword>
<keyword evidence="11" id="KW-0677">Repeat</keyword>
<feature type="binding site" description="axial binding residue" evidence="20">
    <location>
        <position position="175"/>
    </location>
    <ligand>
        <name>heme c</name>
        <dbReference type="ChEBI" id="CHEBI:61717"/>
        <label>2</label>
    </ligand>
    <ligandPart>
        <name>Fe</name>
        <dbReference type="ChEBI" id="CHEBI:18248"/>
    </ligandPart>
</feature>
<comment type="subcellular location">
    <subcellularLocation>
        <location evidence="1 19">Cell inner membrane</location>
    </subcellularLocation>
</comment>
<keyword evidence="5 19" id="KW-1003">Cell membrane</keyword>
<evidence type="ECO:0000256" key="20">
    <source>
        <dbReference type="PIRSR" id="PIRSR000006-1"/>
    </source>
</evidence>
<comment type="subunit">
    <text evidence="19">Component of the cbb3-type cytochrome c oxidase.</text>
</comment>
<dbReference type="InterPro" id="IPR032858">
    <property type="entry name" value="CcoP_N"/>
</dbReference>
<evidence type="ECO:0000256" key="19">
    <source>
        <dbReference type="PIRNR" id="PIRNR000006"/>
    </source>
</evidence>
<evidence type="ECO:0000256" key="14">
    <source>
        <dbReference type="ARBA" id="ARBA00022989"/>
    </source>
</evidence>
<evidence type="ECO:0000256" key="6">
    <source>
        <dbReference type="ARBA" id="ARBA00022519"/>
    </source>
</evidence>
<feature type="binding site" description="axial binding residue" evidence="20">
    <location>
        <position position="127"/>
    </location>
    <ligand>
        <name>heme c</name>
        <dbReference type="ChEBI" id="CHEBI:61717"/>
        <label>1</label>
    </ligand>
    <ligandPart>
        <name>Fe</name>
        <dbReference type="ChEBI" id="CHEBI:18248"/>
    </ligandPart>
</feature>
<dbReference type="Gene3D" id="1.10.760.10">
    <property type="entry name" value="Cytochrome c-like domain"/>
    <property type="match status" value="2"/>
</dbReference>
<evidence type="ECO:0000256" key="1">
    <source>
        <dbReference type="ARBA" id="ARBA00004533"/>
    </source>
</evidence>
<evidence type="ECO:0000256" key="11">
    <source>
        <dbReference type="ARBA" id="ARBA00022737"/>
    </source>
</evidence>
<keyword evidence="12 19" id="KW-0375">Hydrogen ion transport</keyword>
<dbReference type="InterPro" id="IPR009056">
    <property type="entry name" value="Cyt_c-like_dom"/>
</dbReference>
<dbReference type="PRINTS" id="PR00605">
    <property type="entry name" value="CYTCHROMECIC"/>
</dbReference>
<sequence length="294" mass="32029">MDHNEKDIDDVTGIDTTGHEWDGIKELNNPLPRWWLWAFYATIVWAVLYTVAYPAWPLVNRATGGLLGYSTRGEVVQQIEAVEAQNATLTAALASVDLASLSEDQMLNRYAIAGGAAVFRTYCSQCHGSGAAGAVGYPNLLDDDWLWGGEIEEIAYTVRHGIRNEVDSDAHWSEMPAFGELLEEQEITNLVEYVRSISGQQHDAAMAAEGTILFEEQCTACHGEAGMGDDSLGAPNLTDAIWLYGGDREALTETITYSRFGVMPPWSPRLSDAEVNAVAAYVHQLGGGEQPATE</sequence>
<feature type="binding site" description="axial binding residue" evidence="20">
    <location>
        <position position="263"/>
    </location>
    <ligand>
        <name>heme c</name>
        <dbReference type="ChEBI" id="CHEBI:61717"/>
        <label>1</label>
    </ligand>
    <ligandPart>
        <name>Fe</name>
        <dbReference type="ChEBI" id="CHEBI:18248"/>
    </ligandPart>
</feature>
<dbReference type="Pfam" id="PF14715">
    <property type="entry name" value="FixP_N"/>
    <property type="match status" value="1"/>
</dbReference>
<feature type="binding site" description="covalent" evidence="21">
    <location>
        <position position="126"/>
    </location>
    <ligand>
        <name>heme c</name>
        <dbReference type="ChEBI" id="CHEBI:61717"/>
        <label>1</label>
    </ligand>
</feature>
<dbReference type="GO" id="GO:1902600">
    <property type="term" value="P:proton transmembrane transport"/>
    <property type="evidence" value="ECO:0007669"/>
    <property type="project" value="UniProtKB-KW"/>
</dbReference>
<dbReference type="PANTHER" id="PTHR33751">
    <property type="entry name" value="CBB3-TYPE CYTOCHROME C OXIDASE SUBUNIT FIXP"/>
    <property type="match status" value="1"/>
</dbReference>
<organism evidence="24 25">
    <name type="scientific">Litoreibacter roseus</name>
    <dbReference type="NCBI Taxonomy" id="2601869"/>
    <lineage>
        <taxon>Bacteria</taxon>
        <taxon>Pseudomonadati</taxon>
        <taxon>Pseudomonadota</taxon>
        <taxon>Alphaproteobacteria</taxon>
        <taxon>Rhodobacterales</taxon>
        <taxon>Roseobacteraceae</taxon>
        <taxon>Litoreibacter</taxon>
    </lineage>
</organism>
<comment type="pathway">
    <text evidence="2 19">Energy metabolism; oxidative phosphorylation.</text>
</comment>
<evidence type="ECO:0000256" key="13">
    <source>
        <dbReference type="ARBA" id="ARBA00022982"/>
    </source>
</evidence>
<name>A0A6N6JES5_9RHOB</name>
<feature type="binding site" description="axial binding residue" evidence="20">
    <location>
        <position position="222"/>
    </location>
    <ligand>
        <name>heme c</name>
        <dbReference type="ChEBI" id="CHEBI:61717"/>
        <label>2</label>
    </ligand>
    <ligandPart>
        <name>Fe</name>
        <dbReference type="ChEBI" id="CHEBI:18248"/>
    </ligandPart>
</feature>
<keyword evidence="16 19" id="KW-0408">Iron</keyword>
<keyword evidence="18 19" id="KW-0472">Membrane</keyword>
<keyword evidence="10 19" id="KW-0479">Metal-binding</keyword>
<dbReference type="GO" id="GO:0005886">
    <property type="term" value="C:plasma membrane"/>
    <property type="evidence" value="ECO:0007669"/>
    <property type="project" value="UniProtKB-SubCell"/>
</dbReference>
<feature type="transmembrane region" description="Helical" evidence="22">
    <location>
        <begin position="34"/>
        <end position="56"/>
    </location>
</feature>
<dbReference type="PIRSF" id="PIRSF000006">
    <property type="entry name" value="Cbb3-Cox_fixP"/>
    <property type="match status" value="1"/>
</dbReference>
<accession>A0A6N6JES5</accession>
<evidence type="ECO:0000256" key="22">
    <source>
        <dbReference type="SAM" id="Phobius"/>
    </source>
</evidence>
<evidence type="ECO:0000259" key="23">
    <source>
        <dbReference type="PROSITE" id="PS51007"/>
    </source>
</evidence>
<evidence type="ECO:0000256" key="16">
    <source>
        <dbReference type="ARBA" id="ARBA00023004"/>
    </source>
</evidence>
<evidence type="ECO:0000256" key="18">
    <source>
        <dbReference type="ARBA" id="ARBA00023136"/>
    </source>
</evidence>
<evidence type="ECO:0000256" key="21">
    <source>
        <dbReference type="PIRSR" id="PIRSR000006-2"/>
    </source>
</evidence>
<proteinExistence type="inferred from homology"/>
<reference evidence="24 25" key="1">
    <citation type="submission" date="2019-12" db="EMBL/GenBank/DDBJ databases">
        <title>Litoreibacter badius sp. nov., a novel bacteriochlorophyll a-containing bacterium in the genus Litoreibacter.</title>
        <authorList>
            <person name="Kanamuro M."/>
            <person name="Takabe Y."/>
            <person name="Mori K."/>
            <person name="Takaichi S."/>
            <person name="Hanada S."/>
        </authorList>
    </citation>
    <scope>NUCLEOTIDE SEQUENCE [LARGE SCALE GENOMIC DNA]</scope>
    <source>
        <strain evidence="24 25">K6</strain>
    </source>
</reference>
<dbReference type="AlphaFoldDB" id="A0A6N6JES5"/>
<keyword evidence="15 19" id="KW-0560">Oxidoreductase</keyword>
<dbReference type="InterPro" id="IPR050597">
    <property type="entry name" value="Cytochrome_c_Oxidase_Subunit"/>
</dbReference>
<gene>
    <name evidence="24" type="primary">ccoP</name>
    <name evidence="24" type="ORF">KIN_19270</name>
</gene>
<feature type="binding site" description="covalent" evidence="21">
    <location>
        <position position="218"/>
    </location>
    <ligand>
        <name>heme c</name>
        <dbReference type="ChEBI" id="CHEBI:61717"/>
        <label>2</label>
    </ligand>
</feature>
<keyword evidence="17 19" id="KW-0406">Ion transport</keyword>
<evidence type="ECO:0000256" key="2">
    <source>
        <dbReference type="ARBA" id="ARBA00004673"/>
    </source>
</evidence>
<keyword evidence="8 19" id="KW-0679">Respiratory chain</keyword>
<dbReference type="RefSeq" id="WP_174239111.1">
    <property type="nucleotide sequence ID" value="NZ_BLJE01000002.1"/>
</dbReference>
<dbReference type="InterPro" id="IPR004678">
    <property type="entry name" value="Cyt_c_oxidase_cbb3_su3"/>
</dbReference>
<evidence type="ECO:0000256" key="15">
    <source>
        <dbReference type="ARBA" id="ARBA00023002"/>
    </source>
</evidence>
<evidence type="ECO:0000256" key="12">
    <source>
        <dbReference type="ARBA" id="ARBA00022781"/>
    </source>
</evidence>
<dbReference type="InterPro" id="IPR038414">
    <property type="entry name" value="CcoP_N_sf"/>
</dbReference>
<dbReference type="EMBL" id="BLJE01000002">
    <property type="protein sequence ID" value="GFE64853.1"/>
    <property type="molecule type" value="Genomic_DNA"/>
</dbReference>
<evidence type="ECO:0000256" key="10">
    <source>
        <dbReference type="ARBA" id="ARBA00022723"/>
    </source>
</evidence>
<dbReference type="PROSITE" id="PS51007">
    <property type="entry name" value="CYTC"/>
    <property type="match status" value="2"/>
</dbReference>
<keyword evidence="25" id="KW-1185">Reference proteome</keyword>
<keyword evidence="4 19" id="KW-0813">Transport</keyword>
<comment type="cofactor">
    <cofactor evidence="19 21">
        <name>heme c</name>
        <dbReference type="ChEBI" id="CHEBI:61717"/>
    </cofactor>
    <text evidence="19 21">Binds 2 heme C groups per subunit.</text>
</comment>
<feature type="binding site" description="covalent" evidence="21">
    <location>
        <position position="221"/>
    </location>
    <ligand>
        <name>heme c</name>
        <dbReference type="ChEBI" id="CHEBI:61717"/>
        <label>2</label>
    </ligand>
</feature>
<keyword evidence="6 19" id="KW-0997">Cell inner membrane</keyword>
<evidence type="ECO:0000256" key="5">
    <source>
        <dbReference type="ARBA" id="ARBA00022475"/>
    </source>
</evidence>
<comment type="caution">
    <text evidence="24">The sequence shown here is derived from an EMBL/GenBank/DDBJ whole genome shotgun (WGS) entry which is preliminary data.</text>
</comment>
<evidence type="ECO:0000256" key="8">
    <source>
        <dbReference type="ARBA" id="ARBA00022660"/>
    </source>
</evidence>
<dbReference type="InterPro" id="IPR008168">
    <property type="entry name" value="Cyt_C_IC"/>
</dbReference>
<comment type="function">
    <text evidence="19">C-type cytochrome. Part of the cbb3-type cytochrome c oxidase complex.</text>
</comment>